<feature type="domain" description="Immunoglobulin" evidence="4">
    <location>
        <begin position="792"/>
        <end position="871"/>
    </location>
</feature>
<proteinExistence type="predicted"/>
<evidence type="ECO:0000313" key="6">
    <source>
        <dbReference type="Proteomes" id="UP001303587"/>
    </source>
</evidence>
<organism evidence="5 6">
    <name type="scientific">Methanolapillus millepedarum</name>
    <dbReference type="NCBI Taxonomy" id="3028296"/>
    <lineage>
        <taxon>Archaea</taxon>
        <taxon>Methanobacteriati</taxon>
        <taxon>Methanobacteriota</taxon>
        <taxon>Stenosarchaea group</taxon>
        <taxon>Methanomicrobia</taxon>
        <taxon>Methanosarcinales</taxon>
        <taxon>Methanosarcinaceae</taxon>
        <taxon>Methanolapillus</taxon>
    </lineage>
</organism>
<feature type="domain" description="Immunoglobulin" evidence="4">
    <location>
        <begin position="603"/>
        <end position="684"/>
    </location>
</feature>
<sequence>MIRKFYKRMFVVVLTLVLLFSMVPGTALGAEINTHPSDSTILVGNTATFVARGNTTAGLWPSGTAPFWEYKLNGTWVAINGHSNPNITNQLVNGATISISTPGGTGARTSTLTMTNVPISWDGAQLRAKYGSENLPTESAILTVYDKAAIITPPVNTYAFDGNKVTFSVTPVTATGMTYQWYKNDTIIPDATSRVYEFNANATTDNGTKYKVKVIGGGDAVMAGGNNATSENVTLRVYDKPIINVTVDSAEITTRPVRALDGTEVVFETAGPTGATYQWKKGGTNIGSATSDTYTINAVSSADAGAYSVVVTANGTSIEVGPVALEVYKAALIDTATIKNYVAFDGQDVSMNVIAANVQNYVWYKDGIEIQNGTDDDFEITTVDADDHGVYLVYAQGTDNTYDTIALTLTVLEQPTVVADEIGEGGNATFTVKTVRGDILSDTDYTIKWNNSTPATVSTANPYELTNAAMADSDDYYVAVTKADSTTAISDTITLTVHKKPVIATEPVNTIAFDGTEAKLSVELESAADETGTNFKYRWFESTDGGNKYTKIAGAQGNKKILTIDADESKDGYMYYVQVTGQGVGNVIKSDEVTLTVISEPTVSPEEALTGESVIFSTEDNSSWTYQWQKENRNGNFRDVAGATGYEYVIDPVKLNSIGSYRVIVTDTVDGTSAISNPLTLDVDKAAIIKTKPVNAVAFDGQTDDVTFSVEVKGDDTGFTYQWYKGSVDVNNTLTNGGSYSGTDTKELTISGVTTAERGTYVVVVTGPYTTRDDNWASASAKLVVLEQPYADPSDTVGEGTDVSFILRNVNNLNYEWQKWNSTISDYEAVDSVAVHEILSAATDDSGEYRVVVTNQKGISATSDSITLTVNKKSGGSGGGFGQATIVPMSGKPTEPEPAPTTPAPTTTTEPAPTTTAAGEGFEQKSIPWMWWIVVTAAIALISAGIGFKVGRNGKK</sequence>
<dbReference type="Gene3D" id="2.60.40.10">
    <property type="entry name" value="Immunoglobulins"/>
    <property type="match status" value="6"/>
</dbReference>
<dbReference type="PANTHER" id="PTHR44170:SF6">
    <property type="entry name" value="CONTACTIN"/>
    <property type="match status" value="1"/>
</dbReference>
<keyword evidence="6" id="KW-1185">Reference proteome</keyword>
<keyword evidence="1" id="KW-1015">Disulfide bond</keyword>
<reference evidence="5 6" key="1">
    <citation type="submission" date="2023-07" db="EMBL/GenBank/DDBJ databases">
        <title>Closed genoem sequence of Methanosarcinaceae archaeon Ac7.</title>
        <authorList>
            <person name="Poehlein A."/>
            <person name="Protasov E."/>
            <person name="Platt K."/>
            <person name="Reeh H."/>
            <person name="Daniel R."/>
            <person name="Brune A."/>
        </authorList>
    </citation>
    <scope>NUCLEOTIDE SEQUENCE [LARGE SCALE GENOMIC DNA]</scope>
    <source>
        <strain evidence="5 6">Ac7</strain>
    </source>
</reference>
<feature type="domain" description="Immunoglobulin" evidence="4">
    <location>
        <begin position="338"/>
        <end position="412"/>
    </location>
</feature>
<dbReference type="RefSeq" id="WP_338101952.1">
    <property type="nucleotide sequence ID" value="NZ_CP131060.1"/>
</dbReference>
<dbReference type="EMBL" id="CP131060">
    <property type="protein sequence ID" value="WNY25589.1"/>
    <property type="molecule type" value="Genomic_DNA"/>
</dbReference>
<feature type="transmembrane region" description="Helical" evidence="3">
    <location>
        <begin position="929"/>
        <end position="948"/>
    </location>
</feature>
<dbReference type="GO" id="GO:0016020">
    <property type="term" value="C:membrane"/>
    <property type="evidence" value="ECO:0007669"/>
    <property type="project" value="UniProtKB-SubCell"/>
</dbReference>
<feature type="domain" description="Immunoglobulin" evidence="4">
    <location>
        <begin position="154"/>
        <end position="328"/>
    </location>
</feature>
<gene>
    <name evidence="5" type="ORF">MsAc7_11410</name>
</gene>
<feature type="domain" description="Immunoglobulin" evidence="4">
    <location>
        <begin position="693"/>
        <end position="786"/>
    </location>
</feature>
<keyword evidence="3" id="KW-0472">Membrane</keyword>
<evidence type="ECO:0000256" key="2">
    <source>
        <dbReference type="SAM" id="MobiDB-lite"/>
    </source>
</evidence>
<evidence type="ECO:0000256" key="3">
    <source>
        <dbReference type="SAM" id="Phobius"/>
    </source>
</evidence>
<dbReference type="GeneID" id="89230247"/>
<feature type="domain" description="Immunoglobulin" evidence="4">
    <location>
        <begin position="507"/>
        <end position="598"/>
    </location>
</feature>
<dbReference type="SUPFAM" id="SSF48726">
    <property type="entry name" value="Immunoglobulin"/>
    <property type="match status" value="3"/>
</dbReference>
<evidence type="ECO:0000313" key="5">
    <source>
        <dbReference type="EMBL" id="WNY25589.1"/>
    </source>
</evidence>
<dbReference type="SMART" id="SM00409">
    <property type="entry name" value="IG"/>
    <property type="match status" value="7"/>
</dbReference>
<keyword evidence="3" id="KW-0812">Transmembrane</keyword>
<feature type="region of interest" description="Disordered" evidence="2">
    <location>
        <begin position="874"/>
        <end position="919"/>
    </location>
</feature>
<evidence type="ECO:0000259" key="4">
    <source>
        <dbReference type="SMART" id="SM00409"/>
    </source>
</evidence>
<dbReference type="Proteomes" id="UP001303587">
    <property type="component" value="Chromosome"/>
</dbReference>
<dbReference type="PANTHER" id="PTHR44170">
    <property type="entry name" value="PROTEIN SIDEKICK"/>
    <property type="match status" value="1"/>
</dbReference>
<protein>
    <recommendedName>
        <fullName evidence="4">Immunoglobulin domain-containing protein</fullName>
    </recommendedName>
</protein>
<dbReference type="CDD" id="cd00096">
    <property type="entry name" value="Ig"/>
    <property type="match status" value="1"/>
</dbReference>
<name>A0AA96V332_9EURY</name>
<dbReference type="InterPro" id="IPR013783">
    <property type="entry name" value="Ig-like_fold"/>
</dbReference>
<feature type="domain" description="Immunoglobulin" evidence="4">
    <location>
        <begin position="414"/>
        <end position="498"/>
    </location>
</feature>
<keyword evidence="3" id="KW-1133">Transmembrane helix</keyword>
<dbReference type="InterPro" id="IPR036179">
    <property type="entry name" value="Ig-like_dom_sf"/>
</dbReference>
<dbReference type="InterPro" id="IPR003599">
    <property type="entry name" value="Ig_sub"/>
</dbReference>
<accession>A0AA96V332</accession>
<dbReference type="GO" id="GO:0098609">
    <property type="term" value="P:cell-cell adhesion"/>
    <property type="evidence" value="ECO:0007669"/>
    <property type="project" value="TreeGrafter"/>
</dbReference>
<feature type="compositionally biased region" description="Low complexity" evidence="2">
    <location>
        <begin position="904"/>
        <end position="918"/>
    </location>
</feature>
<evidence type="ECO:0000256" key="1">
    <source>
        <dbReference type="ARBA" id="ARBA00023157"/>
    </source>
</evidence>
<dbReference type="AlphaFoldDB" id="A0AA96V332"/>